<gene>
    <name evidence="2" type="ORF">AHOG_11735</name>
</gene>
<dbReference type="EMBL" id="CP022521">
    <property type="protein sequence ID" value="ASO19990.1"/>
    <property type="molecule type" value="Genomic_DNA"/>
</dbReference>
<feature type="compositionally biased region" description="Basic and acidic residues" evidence="1">
    <location>
        <begin position="1"/>
        <end position="14"/>
    </location>
</feature>
<evidence type="ECO:0000256" key="1">
    <source>
        <dbReference type="SAM" id="MobiDB-lite"/>
    </source>
</evidence>
<evidence type="ECO:0000313" key="2">
    <source>
        <dbReference type="EMBL" id="ASO19990.1"/>
    </source>
</evidence>
<proteinExistence type="predicted"/>
<accession>A0A221W2D7</accession>
<dbReference type="AlphaFoldDB" id="A0A221W2D7"/>
<evidence type="ECO:0000313" key="3">
    <source>
        <dbReference type="Proteomes" id="UP000204221"/>
    </source>
</evidence>
<feature type="region of interest" description="Disordered" evidence="1">
    <location>
        <begin position="1"/>
        <end position="20"/>
    </location>
</feature>
<dbReference type="Proteomes" id="UP000204221">
    <property type="component" value="Chromosome"/>
</dbReference>
<organism evidence="2 3">
    <name type="scientific">Actinoalloteichus hoggarensis</name>
    <dbReference type="NCBI Taxonomy" id="1470176"/>
    <lineage>
        <taxon>Bacteria</taxon>
        <taxon>Bacillati</taxon>
        <taxon>Actinomycetota</taxon>
        <taxon>Actinomycetes</taxon>
        <taxon>Pseudonocardiales</taxon>
        <taxon>Pseudonocardiaceae</taxon>
        <taxon>Actinoalloteichus</taxon>
    </lineage>
</organism>
<name>A0A221W2D7_9PSEU</name>
<protein>
    <submittedName>
        <fullName evidence="2">Uncharacterized protein</fullName>
    </submittedName>
</protein>
<sequence>MSRADGPLRRRDAGRPGPACRRPARLPVLLLALGAVVGCGSGDDPGTSGRSEPAAGVELTVRVLLRDGVFRVPGAECSGTASMADLHATAPYRLLDEDDRLLAEGELPAGRAVTAMAAELDAALDEDVAPRRPTFCEVTMTVTAPPSSGYRLAVADREPLPLTAAEDDQWTTALP</sequence>
<keyword evidence="3" id="KW-1185">Reference proteome</keyword>
<reference evidence="2 3" key="1">
    <citation type="submission" date="2017-07" db="EMBL/GenBank/DDBJ databases">
        <title>Complete genome sequence of Actinoalloteichus hoggarensis DSM 45943, type strain of Actinoalloteichus hoggarensis.</title>
        <authorList>
            <person name="Ruckert C."/>
            <person name="Nouioui I."/>
            <person name="Willmese J."/>
            <person name="van Wezel G."/>
            <person name="Klenk H.-P."/>
            <person name="Kalinowski J."/>
            <person name="Zotchev S.B."/>
        </authorList>
    </citation>
    <scope>NUCLEOTIDE SEQUENCE [LARGE SCALE GENOMIC DNA]</scope>
    <source>
        <strain evidence="2 3">DSM 45943</strain>
    </source>
</reference>
<dbReference type="KEGG" id="ahg:AHOG_11735"/>